<keyword evidence="1" id="KW-1133">Transmembrane helix</keyword>
<feature type="transmembrane region" description="Helical" evidence="1">
    <location>
        <begin position="54"/>
        <end position="71"/>
    </location>
</feature>
<name>A0ABU5UYY5_9GAMM</name>
<dbReference type="Proteomes" id="UP001301653">
    <property type="component" value="Unassembled WGS sequence"/>
</dbReference>
<keyword evidence="3" id="KW-1185">Reference proteome</keyword>
<evidence type="ECO:0000313" key="2">
    <source>
        <dbReference type="EMBL" id="MEA5666311.1"/>
    </source>
</evidence>
<comment type="caution">
    <text evidence="2">The sequence shown here is derived from an EMBL/GenBank/DDBJ whole genome shotgun (WGS) entry which is preliminary data.</text>
</comment>
<keyword evidence="1" id="KW-0812">Transmembrane</keyword>
<evidence type="ECO:0000256" key="1">
    <source>
        <dbReference type="SAM" id="Phobius"/>
    </source>
</evidence>
<evidence type="ECO:0000313" key="3">
    <source>
        <dbReference type="Proteomes" id="UP001301653"/>
    </source>
</evidence>
<keyword evidence="1" id="KW-0472">Membrane</keyword>
<sequence>MHPSDERKVLEQLLKEIDSPGKASSGWSDLPAWISIAVITASCFHFFGRPSLPHALLMAGFFLAGLVYAQVRLRRKSARNWPTLRPFLDRARVEARLREILLTGH</sequence>
<accession>A0ABU5UYY5</accession>
<organism evidence="2 3">
    <name type="scientific">Stenotrophomonas capsici</name>
    <dbReference type="NCBI Taxonomy" id="3110230"/>
    <lineage>
        <taxon>Bacteria</taxon>
        <taxon>Pseudomonadati</taxon>
        <taxon>Pseudomonadota</taxon>
        <taxon>Gammaproteobacteria</taxon>
        <taxon>Lysobacterales</taxon>
        <taxon>Lysobacteraceae</taxon>
        <taxon>Stenotrophomonas</taxon>
    </lineage>
</organism>
<dbReference type="EMBL" id="JAYFUH010000061">
    <property type="protein sequence ID" value="MEA5666311.1"/>
    <property type="molecule type" value="Genomic_DNA"/>
</dbReference>
<reference evidence="2 3" key="1">
    <citation type="submission" date="2023-12" db="EMBL/GenBank/DDBJ databases">
        <title>Stenotrophomonas guangdongensis sp. nov., isolated from wilted pepper plants (Capsicum annuum).</title>
        <authorList>
            <person name="Qiu M."/>
            <person name="Li Y."/>
            <person name="Liu Q."/>
            <person name="Zhang X."/>
            <person name="Huang Y."/>
            <person name="Guo R."/>
            <person name="Hu M."/>
            <person name="Zhou J."/>
            <person name="Zhou X."/>
        </authorList>
    </citation>
    <scope>NUCLEOTIDE SEQUENCE [LARGE SCALE GENOMIC DNA]</scope>
    <source>
        <strain evidence="2 3">MH1</strain>
    </source>
</reference>
<protein>
    <recommendedName>
        <fullName evidence="4">Transmembrane protein</fullName>
    </recommendedName>
</protein>
<proteinExistence type="predicted"/>
<evidence type="ECO:0008006" key="4">
    <source>
        <dbReference type="Google" id="ProtNLM"/>
    </source>
</evidence>
<dbReference type="RefSeq" id="WP_323437791.1">
    <property type="nucleotide sequence ID" value="NZ_JAYFUH010000061.1"/>
</dbReference>
<gene>
    <name evidence="2" type="ORF">VA603_01990</name>
</gene>